<evidence type="ECO:0000256" key="3">
    <source>
        <dbReference type="ARBA" id="ARBA00022989"/>
    </source>
</evidence>
<dbReference type="CDD" id="cd17339">
    <property type="entry name" value="MFS_NIMT_CynX_like"/>
    <property type="match status" value="1"/>
</dbReference>
<comment type="caution">
    <text evidence="7">The sequence shown here is derived from an EMBL/GenBank/DDBJ whole genome shotgun (WGS) entry which is preliminary data.</text>
</comment>
<dbReference type="PANTHER" id="PTHR23523">
    <property type="match status" value="1"/>
</dbReference>
<accession>A0ABR7WAF9</accession>
<dbReference type="Proteomes" id="UP000602395">
    <property type="component" value="Unassembled WGS sequence"/>
</dbReference>
<feature type="transmembrane region" description="Helical" evidence="5">
    <location>
        <begin position="256"/>
        <end position="275"/>
    </location>
</feature>
<feature type="transmembrane region" description="Helical" evidence="5">
    <location>
        <begin position="119"/>
        <end position="140"/>
    </location>
</feature>
<keyword evidence="3 5" id="KW-1133">Transmembrane helix</keyword>
<feature type="transmembrane region" description="Helical" evidence="5">
    <location>
        <begin position="27"/>
        <end position="50"/>
    </location>
</feature>
<feature type="transmembrane region" description="Helical" evidence="5">
    <location>
        <begin position="152"/>
        <end position="170"/>
    </location>
</feature>
<feature type="transmembrane region" description="Helical" evidence="5">
    <location>
        <begin position="345"/>
        <end position="365"/>
    </location>
</feature>
<dbReference type="EMBL" id="JACWMS010000001">
    <property type="protein sequence ID" value="MBD1318827.1"/>
    <property type="molecule type" value="Genomic_DNA"/>
</dbReference>
<dbReference type="Gene3D" id="1.20.1250.20">
    <property type="entry name" value="MFS general substrate transporter like domains"/>
    <property type="match status" value="1"/>
</dbReference>
<dbReference type="InterPro" id="IPR020846">
    <property type="entry name" value="MFS_dom"/>
</dbReference>
<dbReference type="RefSeq" id="WP_164309319.1">
    <property type="nucleotide sequence ID" value="NZ_BAABAD010000003.1"/>
</dbReference>
<sequence length="372" mass="38886">MLVAANLRPPVVSVAPLVDDIMGDLGFSSAAAGLLTTLPVLFFGFSAPIAPRIAARFGIERTIFGSLIFLILGMGLRFVPNIASLLVGSAVIGTAIGICNVVLPALIKRDFAHRSGLMTGLYSMTLSGGAAVAAALTIPIDDLDDGDWRLTLTSWTLLAVVALVVWIPQLTRVHRVAVSSTPTSLWRNRIAWAITIFMASQSIIFYTFSAWLPQYLIDHGRTAGEAGTTLAIGQVVALTASLLIPIVAGRFADQRAITLGVVAVCAAGFVGLVTVHVWTTLWVIMIMFGPGASISLVLLFMVLRSPSTVATGQVSGMAQSVGYVVAAIGPIAIGALHDVTGSWNLAMSVLGLALVPQALSTLLAAKNVTMKV</sequence>
<feature type="transmembrane region" description="Helical" evidence="5">
    <location>
        <begin position="314"/>
        <end position="333"/>
    </location>
</feature>
<feature type="transmembrane region" description="Helical" evidence="5">
    <location>
        <begin position="62"/>
        <end position="79"/>
    </location>
</feature>
<organism evidence="7 8">
    <name type="scientific">Gordonia hankookensis</name>
    <dbReference type="NCBI Taxonomy" id="589403"/>
    <lineage>
        <taxon>Bacteria</taxon>
        <taxon>Bacillati</taxon>
        <taxon>Actinomycetota</taxon>
        <taxon>Actinomycetes</taxon>
        <taxon>Mycobacteriales</taxon>
        <taxon>Gordoniaceae</taxon>
        <taxon>Gordonia</taxon>
    </lineage>
</organism>
<evidence type="ECO:0000313" key="7">
    <source>
        <dbReference type="EMBL" id="MBD1318827.1"/>
    </source>
</evidence>
<keyword evidence="4 5" id="KW-0472">Membrane</keyword>
<dbReference type="InterPro" id="IPR052524">
    <property type="entry name" value="MFS_Cyanate_Porter"/>
</dbReference>
<feature type="transmembrane region" description="Helical" evidence="5">
    <location>
        <begin position="231"/>
        <end position="249"/>
    </location>
</feature>
<dbReference type="InterPro" id="IPR036259">
    <property type="entry name" value="MFS_trans_sf"/>
</dbReference>
<feature type="transmembrane region" description="Helical" evidence="5">
    <location>
        <begin position="281"/>
        <end position="302"/>
    </location>
</feature>
<dbReference type="Pfam" id="PF07690">
    <property type="entry name" value="MFS_1"/>
    <property type="match status" value="1"/>
</dbReference>
<feature type="domain" description="Major facilitator superfamily (MFS) profile" evidence="6">
    <location>
        <begin position="1"/>
        <end position="369"/>
    </location>
</feature>
<keyword evidence="8" id="KW-1185">Reference proteome</keyword>
<reference evidence="7 8" key="1">
    <citation type="submission" date="2020-09" db="EMBL/GenBank/DDBJ databases">
        <title>Novel species in genus Gordonia.</title>
        <authorList>
            <person name="Zhang G."/>
        </authorList>
    </citation>
    <scope>NUCLEOTIDE SEQUENCE [LARGE SCALE GENOMIC DNA]</scope>
    <source>
        <strain evidence="7 8">ON-33</strain>
    </source>
</reference>
<evidence type="ECO:0000259" key="6">
    <source>
        <dbReference type="PROSITE" id="PS50850"/>
    </source>
</evidence>
<evidence type="ECO:0000256" key="5">
    <source>
        <dbReference type="SAM" id="Phobius"/>
    </source>
</evidence>
<dbReference type="PANTHER" id="PTHR23523:SF2">
    <property type="entry name" value="2-NITROIMIDAZOLE TRANSPORTER"/>
    <property type="match status" value="1"/>
</dbReference>
<name>A0ABR7WAF9_9ACTN</name>
<dbReference type="InterPro" id="IPR011701">
    <property type="entry name" value="MFS"/>
</dbReference>
<dbReference type="SUPFAM" id="SSF103473">
    <property type="entry name" value="MFS general substrate transporter"/>
    <property type="match status" value="1"/>
</dbReference>
<evidence type="ECO:0000256" key="2">
    <source>
        <dbReference type="ARBA" id="ARBA00022692"/>
    </source>
</evidence>
<protein>
    <submittedName>
        <fullName evidence="7">MFS transporter</fullName>
    </submittedName>
</protein>
<evidence type="ECO:0000256" key="1">
    <source>
        <dbReference type="ARBA" id="ARBA00004651"/>
    </source>
</evidence>
<proteinExistence type="predicted"/>
<feature type="transmembrane region" description="Helical" evidence="5">
    <location>
        <begin position="190"/>
        <end position="211"/>
    </location>
</feature>
<dbReference type="PROSITE" id="PS50850">
    <property type="entry name" value="MFS"/>
    <property type="match status" value="1"/>
</dbReference>
<keyword evidence="2 5" id="KW-0812">Transmembrane</keyword>
<evidence type="ECO:0000313" key="8">
    <source>
        <dbReference type="Proteomes" id="UP000602395"/>
    </source>
</evidence>
<evidence type="ECO:0000256" key="4">
    <source>
        <dbReference type="ARBA" id="ARBA00023136"/>
    </source>
</evidence>
<feature type="transmembrane region" description="Helical" evidence="5">
    <location>
        <begin position="85"/>
        <end position="107"/>
    </location>
</feature>
<comment type="subcellular location">
    <subcellularLocation>
        <location evidence="1">Cell membrane</location>
        <topology evidence="1">Multi-pass membrane protein</topology>
    </subcellularLocation>
</comment>
<gene>
    <name evidence="7" type="ORF">IDF66_04460</name>
</gene>